<dbReference type="RefSeq" id="XP_013079148.2">
    <property type="nucleotide sequence ID" value="XM_013223694.2"/>
</dbReference>
<feature type="binding site" evidence="4">
    <location>
        <begin position="91"/>
        <end position="92"/>
    </location>
    <ligand>
        <name>phosphate</name>
        <dbReference type="ChEBI" id="CHEBI:43474"/>
    </ligand>
</feature>
<dbReference type="EnsemblMetazoa" id="BGLB006866-RB">
    <property type="protein sequence ID" value="BGLB006866-PB"/>
    <property type="gene ID" value="BGLB006866"/>
</dbReference>
<dbReference type="VEuPathDB" id="VectorBase:BGLB006866"/>
<feature type="binding site" evidence="4">
    <location>
        <position position="16"/>
    </location>
    <ligand>
        <name>phosphate</name>
        <dbReference type="ChEBI" id="CHEBI:43474"/>
    </ligand>
</feature>
<dbReference type="VEuPathDB" id="VectorBase:BGLAX_049307"/>
<keyword evidence="1 4" id="KW-0328">Glycosyltransferase</keyword>
<dbReference type="Pfam" id="PF01048">
    <property type="entry name" value="PNP_UDP_1"/>
    <property type="match status" value="1"/>
</dbReference>
<dbReference type="OrthoDB" id="431409at2759"/>
<reference evidence="6" key="1">
    <citation type="submission" date="2020-05" db="UniProtKB">
        <authorList>
            <consortium name="EnsemblMetazoa"/>
        </authorList>
    </citation>
    <scope>IDENTIFICATION</scope>
    <source>
        <strain evidence="6">BB02</strain>
    </source>
</reference>
<dbReference type="Gene3D" id="3.40.50.1580">
    <property type="entry name" value="Nucleoside phosphorylase domain"/>
    <property type="match status" value="1"/>
</dbReference>
<dbReference type="UniPathway" id="UPA00904">
    <property type="reaction ID" value="UER00873"/>
</dbReference>
<dbReference type="PANTHER" id="PTHR42679">
    <property type="entry name" value="S-METHYL-5'-THIOADENOSINE PHOSPHORYLASE"/>
    <property type="match status" value="1"/>
</dbReference>
<dbReference type="PANTHER" id="PTHR42679:SF2">
    <property type="entry name" value="S-METHYL-5'-THIOADENOSINE PHOSPHORYLASE"/>
    <property type="match status" value="1"/>
</dbReference>
<dbReference type="InterPro" id="IPR000845">
    <property type="entry name" value="Nucleoside_phosphorylase_d"/>
</dbReference>
<dbReference type="Proteomes" id="UP000076420">
    <property type="component" value="Unassembled WGS sequence"/>
</dbReference>
<comment type="similarity">
    <text evidence="4">Belongs to the PNP/MTAP phosphorylase family. MTAP subfamily.</text>
</comment>
<feature type="site" description="Important for substrate specificity" evidence="4">
    <location>
        <position position="231"/>
    </location>
</feature>
<dbReference type="RefSeq" id="XP_013079147.2">
    <property type="nucleotide sequence ID" value="XM_013223693.2"/>
</dbReference>
<evidence type="ECO:0000256" key="2">
    <source>
        <dbReference type="ARBA" id="ARBA00022679"/>
    </source>
</evidence>
<comment type="catalytic activity">
    <reaction evidence="4">
        <text>S-methyl-5'-thioadenosine + phosphate = 5-(methylsulfanyl)-alpha-D-ribose 1-phosphate + adenine</text>
        <dbReference type="Rhea" id="RHEA:11852"/>
        <dbReference type="ChEBI" id="CHEBI:16708"/>
        <dbReference type="ChEBI" id="CHEBI:17509"/>
        <dbReference type="ChEBI" id="CHEBI:43474"/>
        <dbReference type="ChEBI" id="CHEBI:58533"/>
        <dbReference type="EC" id="2.4.2.28"/>
    </reaction>
</comment>
<dbReference type="RefSeq" id="XP_013079145.2">
    <property type="nucleotide sequence ID" value="XM_013223691.2"/>
</dbReference>
<dbReference type="GO" id="GO:0019509">
    <property type="term" value="P:L-methionine salvage from methylthioadenosine"/>
    <property type="evidence" value="ECO:0007669"/>
    <property type="project" value="UniProtKB-UniRule"/>
</dbReference>
<proteinExistence type="inferred from homology"/>
<protein>
    <recommendedName>
        <fullName evidence="4">S-methyl-5'-thioadenosine phosphorylase</fullName>
        <ecNumber evidence="4">2.4.2.28</ecNumber>
    </recommendedName>
    <alternativeName>
        <fullName evidence="4">5'-methylthioadenosine phosphorylase</fullName>
        <shortName evidence="4">MTA phosphorylase</shortName>
        <shortName evidence="4">MTAP</shortName>
        <shortName evidence="4">MTAPase</shortName>
    </alternativeName>
</protein>
<dbReference type="STRING" id="6526.A0A2C9JRH6"/>
<evidence type="ECO:0000256" key="1">
    <source>
        <dbReference type="ARBA" id="ARBA00022676"/>
    </source>
</evidence>
<dbReference type="InterPro" id="IPR010044">
    <property type="entry name" value="MTAP"/>
</dbReference>
<evidence type="ECO:0000256" key="4">
    <source>
        <dbReference type="HAMAP-Rule" id="MF_03155"/>
    </source>
</evidence>
<dbReference type="SUPFAM" id="SSF53167">
    <property type="entry name" value="Purine and uridine phosphorylases"/>
    <property type="match status" value="1"/>
</dbReference>
<comment type="subcellular location">
    <subcellularLocation>
        <location evidence="4">Cytoplasm</location>
    </subcellularLocation>
    <subcellularLocation>
        <location evidence="4">Nucleus</location>
    </subcellularLocation>
</comment>
<sequence length="278" mass="30954">MSSVNKPIKIGIIGGSGLDDPNILDNRQEKFIDTPFGQPSDSLILGTIKGVDCVLLARHGRKHSLSPSLINYRANIWALYAEGCTHVVATTACGSLQENVHPGEIVLIDDFLDRTTKRVSTFFDGSSPEAPGVCHVPMNEPFNPLLRAILASSIKSLNYKFHERGTMITIEGPRFSTRAESRLWRQWRADVVNMSTVPEVVLAKEVGLLYASLALVTDYDSWRDDHEAVHVEMAVKTFKENAERACKILQLAIPKIAEENWDQEILKTLEIAKNSIMQ</sequence>
<dbReference type="AlphaFoldDB" id="A0A2C9JRH6"/>
<dbReference type="GO" id="GO:0005829">
    <property type="term" value="C:cytosol"/>
    <property type="evidence" value="ECO:0007669"/>
    <property type="project" value="TreeGrafter"/>
</dbReference>
<keyword evidence="4" id="KW-0963">Cytoplasm</keyword>
<feature type="domain" description="Nucleoside phosphorylase" evidence="5">
    <location>
        <begin position="9"/>
        <end position="251"/>
    </location>
</feature>
<dbReference type="InterPro" id="IPR035994">
    <property type="entry name" value="Nucleoside_phosphorylase_sf"/>
</dbReference>
<comment type="function">
    <text evidence="4">Catalyzes the reversible phosphorylation of S-methyl-5'-thioadenosine (MTA) to adenine and 5-methylthioribose-1-phosphate. Involved in the breakdown of MTA, a major by-product of polyamine biosynthesis. Responsible for the first step in the methionine salvage pathway after MTA has been generated from S-adenosylmethionine. Has broad substrate specificity with 6-aminopurine nucleosides as preferred substrates.</text>
</comment>
<dbReference type="GO" id="GO:0005634">
    <property type="term" value="C:nucleus"/>
    <property type="evidence" value="ECO:0007669"/>
    <property type="project" value="UniProtKB-SubCell"/>
</dbReference>
<evidence type="ECO:0000313" key="6">
    <source>
        <dbReference type="EnsemblMetazoa" id="BGLB006866-PF"/>
    </source>
</evidence>
<dbReference type="CDD" id="cd09010">
    <property type="entry name" value="MTAP_SsMTAPII_like_MTIP"/>
    <property type="match status" value="1"/>
</dbReference>
<dbReference type="EC" id="2.4.2.28" evidence="4"/>
<feature type="binding site" evidence="4">
    <location>
        <begin position="58"/>
        <end position="59"/>
    </location>
    <ligand>
        <name>phosphate</name>
        <dbReference type="ChEBI" id="CHEBI:43474"/>
    </ligand>
</feature>
<keyword evidence="2 4" id="KW-0808">Transferase</keyword>
<dbReference type="EnsemblMetazoa" id="BGLB006866-RF">
    <property type="protein sequence ID" value="BGLB006866-PF"/>
    <property type="gene ID" value="BGLB006866"/>
</dbReference>
<dbReference type="RefSeq" id="XP_013079146.2">
    <property type="nucleotide sequence ID" value="XM_013223692.2"/>
</dbReference>
<dbReference type="KEGG" id="bgt:106064987"/>
<keyword evidence="4" id="KW-0539">Nucleus</keyword>
<dbReference type="EnsemblMetazoa" id="BGLB006866-RE">
    <property type="protein sequence ID" value="BGLB006866-PE"/>
    <property type="gene ID" value="BGLB006866"/>
</dbReference>
<dbReference type="HAMAP" id="MF_01963">
    <property type="entry name" value="MTAP"/>
    <property type="match status" value="1"/>
</dbReference>
<dbReference type="InterPro" id="IPR018099">
    <property type="entry name" value="Purine_phosphorylase-2_CS"/>
</dbReference>
<gene>
    <name evidence="6" type="primary">106064987</name>
</gene>
<evidence type="ECO:0000256" key="3">
    <source>
        <dbReference type="ARBA" id="ARBA00022726"/>
    </source>
</evidence>
<feature type="binding site" evidence="4">
    <location>
        <begin position="218"/>
        <end position="220"/>
    </location>
    <ligand>
        <name>substrate</name>
    </ligand>
</feature>
<dbReference type="FunFam" id="3.40.50.1580:FF:000012">
    <property type="entry name" value="Probable 6-oxopurine nucleoside phosphorylase"/>
    <property type="match status" value="1"/>
</dbReference>
<feature type="site" description="Important for substrate specificity" evidence="4">
    <location>
        <position position="176"/>
    </location>
</feature>
<evidence type="ECO:0000259" key="5">
    <source>
        <dbReference type="Pfam" id="PF01048"/>
    </source>
</evidence>
<name>A0A2C9JRH6_BIOGL</name>
<dbReference type="GO" id="GO:0006166">
    <property type="term" value="P:purine ribonucleoside salvage"/>
    <property type="evidence" value="ECO:0007669"/>
    <property type="project" value="UniProtKB-KW"/>
</dbReference>
<comment type="subunit">
    <text evidence="4">Homotrimer.</text>
</comment>
<dbReference type="NCBIfam" id="TIGR01694">
    <property type="entry name" value="MTAP"/>
    <property type="match status" value="1"/>
</dbReference>
<dbReference type="PROSITE" id="PS01240">
    <property type="entry name" value="PNP_MTAP_2"/>
    <property type="match status" value="1"/>
</dbReference>
<dbReference type="EnsemblMetazoa" id="BGLB006866-RD">
    <property type="protein sequence ID" value="BGLB006866-PD"/>
    <property type="gene ID" value="BGLB006866"/>
</dbReference>
<evidence type="ECO:0000313" key="7">
    <source>
        <dbReference type="Proteomes" id="UP000076420"/>
    </source>
</evidence>
<keyword evidence="3 4" id="KW-0660">Purine salvage</keyword>
<feature type="binding site" evidence="4">
    <location>
        <position position="194"/>
    </location>
    <ligand>
        <name>substrate</name>
    </ligand>
</feature>
<feature type="binding site" evidence="4">
    <location>
        <position position="195"/>
    </location>
    <ligand>
        <name>phosphate</name>
        <dbReference type="ChEBI" id="CHEBI:43474"/>
    </ligand>
</feature>
<organism evidence="6 7">
    <name type="scientific">Biomphalaria glabrata</name>
    <name type="common">Bloodfluke planorb</name>
    <name type="synonym">Freshwater snail</name>
    <dbReference type="NCBI Taxonomy" id="6526"/>
    <lineage>
        <taxon>Eukaryota</taxon>
        <taxon>Metazoa</taxon>
        <taxon>Spiralia</taxon>
        <taxon>Lophotrochozoa</taxon>
        <taxon>Mollusca</taxon>
        <taxon>Gastropoda</taxon>
        <taxon>Heterobranchia</taxon>
        <taxon>Euthyneura</taxon>
        <taxon>Panpulmonata</taxon>
        <taxon>Hygrophila</taxon>
        <taxon>Lymnaeoidea</taxon>
        <taxon>Planorbidae</taxon>
        <taxon>Biomphalaria</taxon>
    </lineage>
</organism>
<dbReference type="EnsemblMetazoa" id="BGLB006866-RC">
    <property type="protein sequence ID" value="BGLB006866-PC"/>
    <property type="gene ID" value="BGLB006866"/>
</dbReference>
<accession>A0A2C9JRH6</accession>
<comment type="pathway">
    <text evidence="4">Amino-acid biosynthesis; L-methionine biosynthesis via salvage pathway; S-methyl-5-thio-alpha-D-ribose 1-phosphate from S-methyl-5'-thioadenosine (phosphorylase route): step 1/1.</text>
</comment>
<dbReference type="GO" id="GO:0017061">
    <property type="term" value="F:S-methyl-5-thioadenosine phosphorylase activity"/>
    <property type="evidence" value="ECO:0007669"/>
    <property type="project" value="UniProtKB-UniRule"/>
</dbReference>